<accession>A0ACC1XN68</accession>
<organism evidence="1 2">
    <name type="scientific">Melia azedarach</name>
    <name type="common">Chinaberry tree</name>
    <dbReference type="NCBI Taxonomy" id="155640"/>
    <lineage>
        <taxon>Eukaryota</taxon>
        <taxon>Viridiplantae</taxon>
        <taxon>Streptophyta</taxon>
        <taxon>Embryophyta</taxon>
        <taxon>Tracheophyta</taxon>
        <taxon>Spermatophyta</taxon>
        <taxon>Magnoliopsida</taxon>
        <taxon>eudicotyledons</taxon>
        <taxon>Gunneridae</taxon>
        <taxon>Pentapetalae</taxon>
        <taxon>rosids</taxon>
        <taxon>malvids</taxon>
        <taxon>Sapindales</taxon>
        <taxon>Meliaceae</taxon>
        <taxon>Melia</taxon>
    </lineage>
</organism>
<name>A0ACC1XN68_MELAZ</name>
<keyword evidence="2" id="KW-1185">Reference proteome</keyword>
<evidence type="ECO:0000313" key="2">
    <source>
        <dbReference type="Proteomes" id="UP001164539"/>
    </source>
</evidence>
<sequence>MTRPRPEDEPKPTSVSSRGGGTAMRVIVPLQGVVQGRGGLFLGSVIPCALFYFLQLYLKRFRNDPGDPKDPSSSSPPSQKTGSPLPSPSSSSGQLTELSGLPRSFSRSLLSPRNVGGPVSVSGRVSSIVKSAETPFYVGLKRVEEDPYDDLVNPGGVIQLGLAQNKLSLDLVKNWLAENTKEVIVGGGGSDGIACYQPFDGLIELKVAVAGFMSQVMQKEVSFNPSQIVLTAGATPAIEILSFCLADSGNAFLIPTPYRPGFDRDVRWRTGIEIIPVPCRSADNFSVSITALDRAFNQARKRGLKVRGIMISNPSNPVGHLINRETLYSLLDFAREKNIHIVSNEILAGATHGSEEFVSMAEIVDLEDLDRDRVHIVYDLSKDLSLPGFRMGVIYSYNENVLAAAKKLARFSSVSAPTQHLLVAMLSDMGFVQEFIKTNRERLQRMHIQFVSGLKQLGIECVKSNGGFNCWADMSGLISSYSEKGELELWDKLLNVAKVNVTPGSSCHCIEPGWFSFCFTSLTEKDIPVVIERIRRFSQTCKSHS</sequence>
<comment type="caution">
    <text evidence="1">The sequence shown here is derived from an EMBL/GenBank/DDBJ whole genome shotgun (WGS) entry which is preliminary data.</text>
</comment>
<proteinExistence type="predicted"/>
<reference evidence="1 2" key="1">
    <citation type="journal article" date="2023" name="Science">
        <title>Complex scaffold remodeling in plant triterpene biosynthesis.</title>
        <authorList>
            <person name="De La Pena R."/>
            <person name="Hodgson H."/>
            <person name="Liu J.C."/>
            <person name="Stephenson M.J."/>
            <person name="Martin A.C."/>
            <person name="Owen C."/>
            <person name="Harkess A."/>
            <person name="Leebens-Mack J."/>
            <person name="Jimenez L.E."/>
            <person name="Osbourn A."/>
            <person name="Sattely E.S."/>
        </authorList>
    </citation>
    <scope>NUCLEOTIDE SEQUENCE [LARGE SCALE GENOMIC DNA]</scope>
    <source>
        <strain evidence="2">cv. JPN11</strain>
        <tissue evidence="1">Leaf</tissue>
    </source>
</reference>
<dbReference type="EMBL" id="CM051401">
    <property type="protein sequence ID" value="KAJ4712897.1"/>
    <property type="molecule type" value="Genomic_DNA"/>
</dbReference>
<protein>
    <submittedName>
        <fullName evidence="1">1-aminocyclopropane-1-carboxylate synthase</fullName>
    </submittedName>
</protein>
<evidence type="ECO:0000313" key="1">
    <source>
        <dbReference type="EMBL" id="KAJ4712897.1"/>
    </source>
</evidence>
<dbReference type="Proteomes" id="UP001164539">
    <property type="component" value="Chromosome 8"/>
</dbReference>
<gene>
    <name evidence="1" type="ORF">OWV82_015062</name>
</gene>